<organism evidence="1 2">
    <name type="scientific">[Ruminococcus] torques</name>
    <dbReference type="NCBI Taxonomy" id="33039"/>
    <lineage>
        <taxon>Bacteria</taxon>
        <taxon>Bacillati</taxon>
        <taxon>Bacillota</taxon>
        <taxon>Clostridia</taxon>
        <taxon>Lachnospirales</taxon>
        <taxon>Lachnospiraceae</taxon>
        <taxon>Mediterraneibacter</taxon>
    </lineage>
</organism>
<dbReference type="OrthoDB" id="1957622at2"/>
<name>A0A174ZC35_9FIRM</name>
<evidence type="ECO:0000313" key="1">
    <source>
        <dbReference type="EMBL" id="CUQ83602.1"/>
    </source>
</evidence>
<sequence>MISKKIMSMVASAMVFCFMVCVSVTGVKADDSEVKIVDGSYLTSADSSTGYTPESDERGEHLMDGECSITKAGTKRIYTYGATTANHTVDTVAVIVYVEQYNEKDDKWYQIDAFSKKVENDYYVAASKSIQVDRGYYYRVHAEHFVRMGEDPVEETYSVTNGILVP</sequence>
<dbReference type="RefSeq" id="WP_054753658.1">
    <property type="nucleotide sequence ID" value="NZ_CZBR01000020.1"/>
</dbReference>
<accession>A0A174ZC35</accession>
<evidence type="ECO:0000313" key="2">
    <source>
        <dbReference type="Proteomes" id="UP000078383"/>
    </source>
</evidence>
<gene>
    <name evidence="1" type="ORF">ERS852502_00735</name>
</gene>
<protein>
    <submittedName>
        <fullName evidence="1">Uncharacterized protein</fullName>
    </submittedName>
</protein>
<dbReference type="AlphaFoldDB" id="A0A174ZC35"/>
<proteinExistence type="predicted"/>
<reference evidence="1 2" key="1">
    <citation type="submission" date="2015-09" db="EMBL/GenBank/DDBJ databases">
        <authorList>
            <consortium name="Pathogen Informatics"/>
        </authorList>
    </citation>
    <scope>NUCLEOTIDE SEQUENCE [LARGE SCALE GENOMIC DNA]</scope>
    <source>
        <strain evidence="1 2">2789STDY5834889</strain>
    </source>
</reference>
<dbReference type="EMBL" id="CZBX01000003">
    <property type="protein sequence ID" value="CUQ83602.1"/>
    <property type="molecule type" value="Genomic_DNA"/>
</dbReference>
<dbReference type="Proteomes" id="UP000078383">
    <property type="component" value="Unassembled WGS sequence"/>
</dbReference>